<name>A0A4Y2G5W3_ARAVE</name>
<dbReference type="OrthoDB" id="6425749at2759"/>
<evidence type="ECO:0000313" key="2">
    <source>
        <dbReference type="Proteomes" id="UP000499080"/>
    </source>
</evidence>
<evidence type="ECO:0000313" key="1">
    <source>
        <dbReference type="EMBL" id="GBM48973.1"/>
    </source>
</evidence>
<dbReference type="EMBL" id="BGPR01098377">
    <property type="protein sequence ID" value="GBM48973.1"/>
    <property type="molecule type" value="Genomic_DNA"/>
</dbReference>
<accession>A0A4Y2G5W3</accession>
<dbReference type="AlphaFoldDB" id="A0A4Y2G5W3"/>
<organism evidence="1 2">
    <name type="scientific">Araneus ventricosus</name>
    <name type="common">Orbweaver spider</name>
    <name type="synonym">Epeira ventricosa</name>
    <dbReference type="NCBI Taxonomy" id="182803"/>
    <lineage>
        <taxon>Eukaryota</taxon>
        <taxon>Metazoa</taxon>
        <taxon>Ecdysozoa</taxon>
        <taxon>Arthropoda</taxon>
        <taxon>Chelicerata</taxon>
        <taxon>Arachnida</taxon>
        <taxon>Araneae</taxon>
        <taxon>Araneomorphae</taxon>
        <taxon>Entelegynae</taxon>
        <taxon>Araneoidea</taxon>
        <taxon>Araneidae</taxon>
        <taxon>Araneus</taxon>
    </lineage>
</organism>
<dbReference type="PANTHER" id="PTHR10492:SF57">
    <property type="entry name" value="ATP-DEPENDENT DNA HELICASE"/>
    <property type="match status" value="1"/>
</dbReference>
<proteinExistence type="predicted"/>
<reference evidence="1 2" key="1">
    <citation type="journal article" date="2019" name="Sci. Rep.">
        <title>Orb-weaving spider Araneus ventricosus genome elucidates the spidroin gene catalogue.</title>
        <authorList>
            <person name="Kono N."/>
            <person name="Nakamura H."/>
            <person name="Ohtoshi R."/>
            <person name="Moran D.A.P."/>
            <person name="Shinohara A."/>
            <person name="Yoshida Y."/>
            <person name="Fujiwara M."/>
            <person name="Mori M."/>
            <person name="Tomita M."/>
            <person name="Arakawa K."/>
        </authorList>
    </citation>
    <scope>NUCLEOTIDE SEQUENCE [LARGE SCALE GENOMIC DNA]</scope>
</reference>
<keyword evidence="2" id="KW-1185">Reference proteome</keyword>
<dbReference type="PANTHER" id="PTHR10492">
    <property type="match status" value="1"/>
</dbReference>
<gene>
    <name evidence="1" type="ORF">AVEN_261354_1</name>
</gene>
<comment type="caution">
    <text evidence="1">The sequence shown here is derived from an EMBL/GenBank/DDBJ whole genome shotgun (WGS) entry which is preliminary data.</text>
</comment>
<sequence length="101" mass="11508">MKEGTCSKMCSLHFIKETQFATDGYSLYRRRQPKDGGQTAIVKMKSDSVVIDNRWIVLYNPLLLKTFDAQINVECCNSVKSIKYILKDVHKSSDQVVFAAN</sequence>
<dbReference type="Proteomes" id="UP000499080">
    <property type="component" value="Unassembled WGS sequence"/>
</dbReference>
<protein>
    <submittedName>
        <fullName evidence="1">Uncharacterized protein</fullName>
    </submittedName>
</protein>